<feature type="region of interest" description="Disordered" evidence="1">
    <location>
        <begin position="541"/>
        <end position="584"/>
    </location>
</feature>
<feature type="compositionally biased region" description="Basic and acidic residues" evidence="1">
    <location>
        <begin position="673"/>
        <end position="685"/>
    </location>
</feature>
<feature type="region of interest" description="Disordered" evidence="1">
    <location>
        <begin position="596"/>
        <end position="631"/>
    </location>
</feature>
<reference evidence="3 4" key="1">
    <citation type="submission" date="2024-10" db="EMBL/GenBank/DDBJ databases">
        <title>Updated reference genomes for cyclostephanoid diatoms.</title>
        <authorList>
            <person name="Roberts W.R."/>
            <person name="Alverson A.J."/>
        </authorList>
    </citation>
    <scope>NUCLEOTIDE SEQUENCE [LARGE SCALE GENOMIC DNA]</scope>
    <source>
        <strain evidence="3 4">AJA010-31</strain>
    </source>
</reference>
<accession>A0ABD3PIJ5</accession>
<feature type="compositionally biased region" description="Low complexity" evidence="1">
    <location>
        <begin position="604"/>
        <end position="620"/>
    </location>
</feature>
<keyword evidence="4" id="KW-1185">Reference proteome</keyword>
<feature type="region of interest" description="Disordered" evidence="1">
    <location>
        <begin position="643"/>
        <end position="706"/>
    </location>
</feature>
<evidence type="ECO:0000313" key="4">
    <source>
        <dbReference type="Proteomes" id="UP001530400"/>
    </source>
</evidence>
<evidence type="ECO:0000313" key="3">
    <source>
        <dbReference type="EMBL" id="KAL3787141.1"/>
    </source>
</evidence>
<dbReference type="AlphaFoldDB" id="A0ABD3PIJ5"/>
<feature type="domain" description="DUF6824" evidence="2">
    <location>
        <begin position="17"/>
        <end position="112"/>
    </location>
</feature>
<sequence>MSNPDLSKYVLDLKELDVLCGRGSGPNDRTGNIEFRNLILTRKAEYLAAKTREVKGRIASEVVNIVRQRGGRFLKKLSPAEAKDAGFKRGVNVYELADEPTVLEKAKQTLRQNRAAFEKQNRDDGHDEERLQGMNPDFDALQTQFNEQAASFNAAMSMGMPSPANSSGGSMNINPVPLNQASYLLDSDKLPQMGSIDARQLQNALFASSSISSKDLNSTNQMNLSMDLSALLGSMGSNNSGGSQMSNMSAEVFGSLIKDFNVQDQASLIQQYKALQDQQQQALMQQYAIMKQQHENMMQNMYPQFSSGNSNDMNMNAQHDMNIMNSNTHHFNVQNMNGQQNCSPQYQQNFPPRRTQQMFEFNNQSASGLNVNGQLNFPPPLQNRGLSSSSVETSVINNFSEDSLSHRHNTRNWDGLSSSSSSDVFHSLVRDYQPDNELQPQYENNQFQNFEMVKQTSNRSNEISQTSKESNTLSTISEFSQLSQDPVLADNLGSIARQQEFNDQQKLLQQFASLQSSGNEVGTSVSNEATSSPSHNAAQDLKEYGTMPNDDNRIVMPPPSSKSSPMPKRPSRKHKDDNVDQSLTLSFVTGKNLASKLYDEPMQSSRPSIRSSLKSSTTSSNKMDEAPRDSSLLSLMSMSVSLSEISHDHPSNNNPGDSNVSRSFDKNGTIQEGVKESSQEFDIHDMSMSSLGDGWTLDENRQAGGK</sequence>
<evidence type="ECO:0000259" key="2">
    <source>
        <dbReference type="Pfam" id="PF20710"/>
    </source>
</evidence>
<feature type="region of interest" description="Disordered" evidence="1">
    <location>
        <begin position="455"/>
        <end position="476"/>
    </location>
</feature>
<feature type="compositionally biased region" description="Polar residues" evidence="1">
    <location>
        <begin position="651"/>
        <end position="670"/>
    </location>
</feature>
<name>A0ABD3PIJ5_9STRA</name>
<dbReference type="Pfam" id="PF20710">
    <property type="entry name" value="DUF6824"/>
    <property type="match status" value="1"/>
</dbReference>
<gene>
    <name evidence="3" type="ORF">ACHAWO_010699</name>
</gene>
<comment type="caution">
    <text evidence="3">The sequence shown here is derived from an EMBL/GenBank/DDBJ whole genome shotgun (WGS) entry which is preliminary data.</text>
</comment>
<proteinExistence type="predicted"/>
<evidence type="ECO:0000256" key="1">
    <source>
        <dbReference type="SAM" id="MobiDB-lite"/>
    </source>
</evidence>
<dbReference type="EMBL" id="JALLPJ020000622">
    <property type="protein sequence ID" value="KAL3787141.1"/>
    <property type="molecule type" value="Genomic_DNA"/>
</dbReference>
<dbReference type="InterPro" id="IPR049227">
    <property type="entry name" value="DUF6824"/>
</dbReference>
<organism evidence="3 4">
    <name type="scientific">Cyclotella atomus</name>
    <dbReference type="NCBI Taxonomy" id="382360"/>
    <lineage>
        <taxon>Eukaryota</taxon>
        <taxon>Sar</taxon>
        <taxon>Stramenopiles</taxon>
        <taxon>Ochrophyta</taxon>
        <taxon>Bacillariophyta</taxon>
        <taxon>Coscinodiscophyceae</taxon>
        <taxon>Thalassiosirophycidae</taxon>
        <taxon>Stephanodiscales</taxon>
        <taxon>Stephanodiscaceae</taxon>
        <taxon>Cyclotella</taxon>
    </lineage>
</organism>
<dbReference type="Proteomes" id="UP001530400">
    <property type="component" value="Unassembled WGS sequence"/>
</dbReference>
<protein>
    <recommendedName>
        <fullName evidence="2">DUF6824 domain-containing protein</fullName>
    </recommendedName>
</protein>